<sequence>MERNTQITLLLFLILGLGLVYVGQQVNVLQKRVNELDYLIIETGVTIDNGADTTTKTVNLTRGATPIEALQRVAAIETETYPGLGTRVTTINGVSDNKKTGTYWLIAKKSENENSWIGVTKPGRDELKDGDNLLFWYGKPSDAPFEAF</sequence>
<dbReference type="Gene3D" id="2.170.130.30">
    <property type="match status" value="1"/>
</dbReference>
<dbReference type="AlphaFoldDB" id="A0A133U5T0"/>
<accession>A0A133U5T0</accession>
<dbReference type="Proteomes" id="UP000070589">
    <property type="component" value="Unassembled WGS sequence"/>
</dbReference>
<gene>
    <name evidence="1" type="ORF">AKJ62_02895</name>
</gene>
<evidence type="ECO:0000313" key="2">
    <source>
        <dbReference type="Proteomes" id="UP000070589"/>
    </source>
</evidence>
<dbReference type="EMBL" id="LHXL01000032">
    <property type="protein sequence ID" value="KXA89549.1"/>
    <property type="molecule type" value="Genomic_DNA"/>
</dbReference>
<organism evidence="1 2">
    <name type="scientific">candidate division MSBL1 archaeon SCGC-AAA259D14</name>
    <dbReference type="NCBI Taxonomy" id="1698261"/>
    <lineage>
        <taxon>Archaea</taxon>
        <taxon>Methanobacteriati</taxon>
        <taxon>Methanobacteriota</taxon>
        <taxon>candidate division MSBL1</taxon>
    </lineage>
</organism>
<name>A0A133U5T0_9EURY</name>
<protein>
    <recommendedName>
        <fullName evidence="3">DUF4430 domain-containing protein</fullName>
    </recommendedName>
</protein>
<reference evidence="1 2" key="1">
    <citation type="journal article" date="2016" name="Sci. Rep.">
        <title>Metabolic traits of an uncultured archaeal lineage -MSBL1- from brine pools of the Red Sea.</title>
        <authorList>
            <person name="Mwirichia R."/>
            <person name="Alam I."/>
            <person name="Rashid M."/>
            <person name="Vinu M."/>
            <person name="Ba-Alawi W."/>
            <person name="Anthony Kamau A."/>
            <person name="Kamanda Ngugi D."/>
            <person name="Goker M."/>
            <person name="Klenk H.P."/>
            <person name="Bajic V."/>
            <person name="Stingl U."/>
        </authorList>
    </citation>
    <scope>NUCLEOTIDE SEQUENCE [LARGE SCALE GENOMIC DNA]</scope>
    <source>
        <strain evidence="1">SCGC-AAA259D14</strain>
    </source>
</reference>
<evidence type="ECO:0000313" key="1">
    <source>
        <dbReference type="EMBL" id="KXA89549.1"/>
    </source>
</evidence>
<proteinExistence type="predicted"/>
<keyword evidence="2" id="KW-1185">Reference proteome</keyword>
<evidence type="ECO:0008006" key="3">
    <source>
        <dbReference type="Google" id="ProtNLM"/>
    </source>
</evidence>
<comment type="caution">
    <text evidence="1">The sequence shown here is derived from an EMBL/GenBank/DDBJ whole genome shotgun (WGS) entry which is preliminary data.</text>
</comment>